<gene>
    <name evidence="9" type="ORF">QE152_g29159</name>
</gene>
<evidence type="ECO:0000256" key="6">
    <source>
        <dbReference type="ARBA" id="ARBA00023242"/>
    </source>
</evidence>
<reference evidence="9 10" key="1">
    <citation type="journal article" date="2024" name="BMC Genomics">
        <title>De novo assembly and annotation of Popillia japonica's genome with initial clues to its potential as an invasive pest.</title>
        <authorList>
            <person name="Cucini C."/>
            <person name="Boschi S."/>
            <person name="Funari R."/>
            <person name="Cardaioli E."/>
            <person name="Iannotti N."/>
            <person name="Marturano G."/>
            <person name="Paoli F."/>
            <person name="Bruttini M."/>
            <person name="Carapelli A."/>
            <person name="Frati F."/>
            <person name="Nardi F."/>
        </authorList>
    </citation>
    <scope>NUCLEOTIDE SEQUENCE [LARGE SCALE GENOMIC DNA]</scope>
    <source>
        <strain evidence="9">DMR45628</strain>
    </source>
</reference>
<keyword evidence="4" id="KW-0238">DNA-binding</keyword>
<name>A0AAW1JJ49_POPJA</name>
<evidence type="ECO:0000313" key="9">
    <source>
        <dbReference type="EMBL" id="KAK9703735.1"/>
    </source>
</evidence>
<keyword evidence="5" id="KW-0804">Transcription</keyword>
<dbReference type="Pfam" id="PF07716">
    <property type="entry name" value="bZIP_2"/>
    <property type="match status" value="1"/>
</dbReference>
<keyword evidence="6" id="KW-0539">Nucleus</keyword>
<dbReference type="EMBL" id="JASPKY010000364">
    <property type="protein sequence ID" value="KAK9703735.1"/>
    <property type="molecule type" value="Genomic_DNA"/>
</dbReference>
<comment type="subcellular location">
    <subcellularLocation>
        <location evidence="1">Nucleus</location>
    </subcellularLocation>
</comment>
<evidence type="ECO:0000256" key="7">
    <source>
        <dbReference type="SAM" id="MobiDB-lite"/>
    </source>
</evidence>
<evidence type="ECO:0000259" key="8">
    <source>
        <dbReference type="PROSITE" id="PS50217"/>
    </source>
</evidence>
<keyword evidence="3" id="KW-0805">Transcription regulation</keyword>
<dbReference type="PANTHER" id="PTHR23334">
    <property type="entry name" value="CCAAT/ENHANCER BINDING PROTEIN"/>
    <property type="match status" value="1"/>
</dbReference>
<sequence length="116" mass="13342">MTVSDMAPKRGKPRKEVDSEEDGDEYRKKRDRNNMAVKRSRQKSKIKTAETMHRVNTLKNENTVLQEKVKTLTKELGFLKELFLAHAGNSADKSKFEDVDLQQLLTEDTPSSDTMK</sequence>
<dbReference type="InterPro" id="IPR004827">
    <property type="entry name" value="bZIP"/>
</dbReference>
<keyword evidence="10" id="KW-1185">Reference proteome</keyword>
<accession>A0AAW1JJ49</accession>
<dbReference type="GO" id="GO:0000978">
    <property type="term" value="F:RNA polymerase II cis-regulatory region sequence-specific DNA binding"/>
    <property type="evidence" value="ECO:0007669"/>
    <property type="project" value="TreeGrafter"/>
</dbReference>
<dbReference type="GO" id="GO:0000981">
    <property type="term" value="F:DNA-binding transcription factor activity, RNA polymerase II-specific"/>
    <property type="evidence" value="ECO:0007669"/>
    <property type="project" value="TreeGrafter"/>
</dbReference>
<dbReference type="InterPro" id="IPR031106">
    <property type="entry name" value="C/EBP"/>
</dbReference>
<dbReference type="SUPFAM" id="SSF57959">
    <property type="entry name" value="Leucine zipper domain"/>
    <property type="match status" value="1"/>
</dbReference>
<dbReference type="AlphaFoldDB" id="A0AAW1JJ49"/>
<evidence type="ECO:0000256" key="3">
    <source>
        <dbReference type="ARBA" id="ARBA00023015"/>
    </source>
</evidence>
<protein>
    <submittedName>
        <fullName evidence="9">Basic region leucine zipper</fullName>
    </submittedName>
</protein>
<proteinExistence type="inferred from homology"/>
<comment type="similarity">
    <text evidence="2">Belongs to the bZIP family. C/EBP subfamily.</text>
</comment>
<dbReference type="GO" id="GO:0006351">
    <property type="term" value="P:DNA-templated transcription"/>
    <property type="evidence" value="ECO:0007669"/>
    <property type="project" value="InterPro"/>
</dbReference>
<dbReference type="GO" id="GO:0005634">
    <property type="term" value="C:nucleus"/>
    <property type="evidence" value="ECO:0007669"/>
    <property type="project" value="UniProtKB-SubCell"/>
</dbReference>
<dbReference type="PROSITE" id="PS50217">
    <property type="entry name" value="BZIP"/>
    <property type="match status" value="1"/>
</dbReference>
<dbReference type="InterPro" id="IPR046347">
    <property type="entry name" value="bZIP_sf"/>
</dbReference>
<dbReference type="PANTHER" id="PTHR23334:SF69">
    <property type="entry name" value="CCAAT_ENHANCER-BINDING PROTEIN GAMMA"/>
    <property type="match status" value="1"/>
</dbReference>
<feature type="domain" description="BZIP" evidence="8">
    <location>
        <begin position="23"/>
        <end position="86"/>
    </location>
</feature>
<dbReference type="Proteomes" id="UP001458880">
    <property type="component" value="Unassembled WGS sequence"/>
</dbReference>
<evidence type="ECO:0000256" key="4">
    <source>
        <dbReference type="ARBA" id="ARBA00023125"/>
    </source>
</evidence>
<evidence type="ECO:0000256" key="2">
    <source>
        <dbReference type="ARBA" id="ARBA00006951"/>
    </source>
</evidence>
<organism evidence="9 10">
    <name type="scientific">Popillia japonica</name>
    <name type="common">Japanese beetle</name>
    <dbReference type="NCBI Taxonomy" id="7064"/>
    <lineage>
        <taxon>Eukaryota</taxon>
        <taxon>Metazoa</taxon>
        <taxon>Ecdysozoa</taxon>
        <taxon>Arthropoda</taxon>
        <taxon>Hexapoda</taxon>
        <taxon>Insecta</taxon>
        <taxon>Pterygota</taxon>
        <taxon>Neoptera</taxon>
        <taxon>Endopterygota</taxon>
        <taxon>Coleoptera</taxon>
        <taxon>Polyphaga</taxon>
        <taxon>Scarabaeiformia</taxon>
        <taxon>Scarabaeidae</taxon>
        <taxon>Rutelinae</taxon>
        <taxon>Popillia</taxon>
    </lineage>
</organism>
<evidence type="ECO:0000256" key="1">
    <source>
        <dbReference type="ARBA" id="ARBA00004123"/>
    </source>
</evidence>
<evidence type="ECO:0000313" key="10">
    <source>
        <dbReference type="Proteomes" id="UP001458880"/>
    </source>
</evidence>
<feature type="region of interest" description="Disordered" evidence="7">
    <location>
        <begin position="1"/>
        <end position="54"/>
    </location>
</feature>
<dbReference type="SMART" id="SM00338">
    <property type="entry name" value="BRLZ"/>
    <property type="match status" value="1"/>
</dbReference>
<dbReference type="Gene3D" id="1.20.5.170">
    <property type="match status" value="1"/>
</dbReference>
<evidence type="ECO:0000256" key="5">
    <source>
        <dbReference type="ARBA" id="ARBA00023163"/>
    </source>
</evidence>
<comment type="caution">
    <text evidence="9">The sequence shown here is derived from an EMBL/GenBank/DDBJ whole genome shotgun (WGS) entry which is preliminary data.</text>
</comment>